<organism evidence="1 2">
    <name type="scientific">Endozoicomonas euniceicola</name>
    <dbReference type="NCBI Taxonomy" id="1234143"/>
    <lineage>
        <taxon>Bacteria</taxon>
        <taxon>Pseudomonadati</taxon>
        <taxon>Pseudomonadota</taxon>
        <taxon>Gammaproteobacteria</taxon>
        <taxon>Oceanospirillales</taxon>
        <taxon>Endozoicomonadaceae</taxon>
        <taxon>Endozoicomonas</taxon>
    </lineage>
</organism>
<evidence type="ECO:0008006" key="3">
    <source>
        <dbReference type="Google" id="ProtNLM"/>
    </source>
</evidence>
<reference evidence="1" key="1">
    <citation type="submission" date="2022-10" db="EMBL/GenBank/DDBJ databases">
        <title>Completed Genome Sequence of two octocoral isolated bacterium, Endozoicomonas euniceicola EF212T and Endozoicomonas gorgoniicola PS125T.</title>
        <authorList>
            <person name="Chiou Y.-J."/>
            <person name="Chen Y.-H."/>
        </authorList>
    </citation>
    <scope>NUCLEOTIDE SEQUENCE</scope>
    <source>
        <strain evidence="1">EF212</strain>
    </source>
</reference>
<evidence type="ECO:0000313" key="1">
    <source>
        <dbReference type="EMBL" id="UYM18080.1"/>
    </source>
</evidence>
<sequence length="59" mass="6779">MAVGNSGRLVIELDPKLKLQIRRALKERGLTMKEWLLEQVYKDLLPPVEPKTDKKHAAL</sequence>
<dbReference type="RefSeq" id="WP_262600849.1">
    <property type="nucleotide sequence ID" value="NZ_CP103300.1"/>
</dbReference>
<evidence type="ECO:0000313" key="2">
    <source>
        <dbReference type="Proteomes" id="UP001163255"/>
    </source>
</evidence>
<keyword evidence="2" id="KW-1185">Reference proteome</keyword>
<accession>A0ABY6GZ56</accession>
<dbReference type="EMBL" id="CP103300">
    <property type="protein sequence ID" value="UYM18080.1"/>
    <property type="molecule type" value="Genomic_DNA"/>
</dbReference>
<proteinExistence type="predicted"/>
<dbReference type="Proteomes" id="UP001163255">
    <property type="component" value="Chromosome"/>
</dbReference>
<name>A0ABY6GZ56_9GAMM</name>
<protein>
    <recommendedName>
        <fullName evidence="3">Toxin-antitoxin system HicB family antitoxin</fullName>
    </recommendedName>
</protein>
<gene>
    <name evidence="1" type="ORF">NX720_09295</name>
</gene>